<sequence>MIVCTGCGARNPDDAHVCSVCGRKLQSRRTAPQTERNGQAPLDLDALGRPPGEPDPATGQAGGAWEHLAPAERDLDEHAVKLVRSAAEIWTYALLLVASAVAMVVFQDWRYLAGGLVIAAGLAWARGI</sequence>
<feature type="region of interest" description="Disordered" evidence="1">
    <location>
        <begin position="25"/>
        <end position="64"/>
    </location>
</feature>
<accession>A0A238YSW1</accession>
<dbReference type="Proteomes" id="UP000198324">
    <property type="component" value="Unassembled WGS sequence"/>
</dbReference>
<reference evidence="4 5" key="1">
    <citation type="submission" date="2017-06" db="EMBL/GenBank/DDBJ databases">
        <authorList>
            <person name="Kim H.J."/>
            <person name="Triplett B.A."/>
        </authorList>
    </citation>
    <scope>NUCLEOTIDE SEQUENCE [LARGE SCALE GENOMIC DNA]</scope>
    <source>
        <strain evidence="4 5">DSM 13116</strain>
    </source>
</reference>
<evidence type="ECO:0000256" key="1">
    <source>
        <dbReference type="SAM" id="MobiDB-lite"/>
    </source>
</evidence>
<keyword evidence="2" id="KW-1133">Transmembrane helix</keyword>
<feature type="transmembrane region" description="Helical" evidence="2">
    <location>
        <begin position="89"/>
        <end position="105"/>
    </location>
</feature>
<feature type="compositionally biased region" description="Polar residues" evidence="1">
    <location>
        <begin position="28"/>
        <end position="37"/>
    </location>
</feature>
<gene>
    <name evidence="4" type="ORF">SAMN04488503_0970</name>
</gene>
<evidence type="ECO:0000256" key="2">
    <source>
        <dbReference type="SAM" id="Phobius"/>
    </source>
</evidence>
<dbReference type="AlphaFoldDB" id="A0A238YSW1"/>
<evidence type="ECO:0000259" key="3">
    <source>
        <dbReference type="Pfam" id="PF13240"/>
    </source>
</evidence>
<protein>
    <recommendedName>
        <fullName evidence="3">Zinc-ribbon domain-containing protein</fullName>
    </recommendedName>
</protein>
<evidence type="ECO:0000313" key="5">
    <source>
        <dbReference type="Proteomes" id="UP000198324"/>
    </source>
</evidence>
<feature type="domain" description="Zinc-ribbon" evidence="3">
    <location>
        <begin position="4"/>
        <end position="25"/>
    </location>
</feature>
<dbReference type="EMBL" id="FZOC01000002">
    <property type="protein sequence ID" value="SNR74217.1"/>
    <property type="molecule type" value="Genomic_DNA"/>
</dbReference>
<keyword evidence="5" id="KW-1185">Reference proteome</keyword>
<keyword evidence="2" id="KW-0472">Membrane</keyword>
<proteinExistence type="predicted"/>
<dbReference type="InterPro" id="IPR026870">
    <property type="entry name" value="Zinc_ribbon_dom"/>
</dbReference>
<organism evidence="4 5">
    <name type="scientific">Humidesulfovibrio mexicanus</name>
    <dbReference type="NCBI Taxonomy" id="147047"/>
    <lineage>
        <taxon>Bacteria</taxon>
        <taxon>Pseudomonadati</taxon>
        <taxon>Thermodesulfobacteriota</taxon>
        <taxon>Desulfovibrionia</taxon>
        <taxon>Desulfovibrionales</taxon>
        <taxon>Desulfovibrionaceae</taxon>
        <taxon>Humidesulfovibrio</taxon>
    </lineage>
</organism>
<name>A0A238YSW1_9BACT</name>
<dbReference type="Pfam" id="PF13240">
    <property type="entry name" value="Zn_Ribbon_1"/>
    <property type="match status" value="1"/>
</dbReference>
<evidence type="ECO:0000313" key="4">
    <source>
        <dbReference type="EMBL" id="SNR74217.1"/>
    </source>
</evidence>
<dbReference type="RefSeq" id="WP_089272318.1">
    <property type="nucleotide sequence ID" value="NZ_FZOC01000002.1"/>
</dbReference>
<dbReference type="OrthoDB" id="5457855at2"/>
<keyword evidence="2" id="KW-0812">Transmembrane</keyword>